<dbReference type="Gene3D" id="3.30.750.24">
    <property type="entry name" value="STAS domain"/>
    <property type="match status" value="1"/>
</dbReference>
<evidence type="ECO:0000259" key="6">
    <source>
        <dbReference type="PROSITE" id="PS50801"/>
    </source>
</evidence>
<evidence type="ECO:0000256" key="2">
    <source>
        <dbReference type="ARBA" id="ARBA00022692"/>
    </source>
</evidence>
<feature type="transmembrane region" description="Helical" evidence="5">
    <location>
        <begin position="358"/>
        <end position="390"/>
    </location>
</feature>
<keyword evidence="8" id="KW-1185">Reference proteome</keyword>
<evidence type="ECO:0000256" key="4">
    <source>
        <dbReference type="ARBA" id="ARBA00023136"/>
    </source>
</evidence>
<sequence>MTLGGSLLPGALGAMLIEILPFLRGIGSDIQQTLGDDSPALVPTVMVAYALTSFIVGIVFVVLGAFKAGTLVAYFPRTVLTGIIGGIGVSLFILGLGLTLPPSSPNLTLSSIRSIIFGQDHLGLLCASCIPAFFLSFSIRSEFVRRCTSGTSQHAYYIPIYFMLIPMVFWITVSILHKTNGTGMDILVEKGWLFGVNFSAKRQAGIGRAWVYWTLFDFSKVDLHALKNAATNIVLLVVIGVLNLSIYVPALGSSLGVSVNMNHEFFGQGVANVLAGSAGTVPNILQLSYSTFFTRAGGGRLEAGIVTILTFTFFLISSQVIPYIPTVLASTLVLFLGIELTSEAVWESTKTLQFTEWLVVMITLITCTFLGYAIGFGAGVGAATVFYLLYGILDTRAQLVDMDQEGNYFRYPSGFYNPNGPRSPKHSETSDTLPKVNLVDVEPQDRSEIHRPLGRKRIESLSRVGVLSLSGYIFFGTVPSIEARIKSRKEIAGSYRFTVIDMTYVYRLETSAVELLKREARENIETGAIVFCGVSLDSAVYADLQRGGLRLNFGAQRVRKFCIEMMQTGPLGFEERSDAINWCRSQIELGVPMQSLDMTKSPERKSQDIQSVEDAVKAFSDLPGTQELFKDLFLPTRDTALKGHPGCLNDLIVQFRARGGRIESYKSGQLMKTQGDSTARAIFIVQGRVFFEDLFLAAPRYKSRASFSSVLKSLMQTGRSFFNRSQDAIANLPSSDRLVSGTLAAGQSFAVVDEVLGQELNDAPWMQCDQVAVSLCETCWTIEVHANKTASSLWPPTRQWTLDALLTLKKTRNSIDGTP</sequence>
<evidence type="ECO:0000313" key="7">
    <source>
        <dbReference type="EMBL" id="KAL2048051.1"/>
    </source>
</evidence>
<feature type="transmembrane region" description="Helical" evidence="5">
    <location>
        <begin position="78"/>
        <end position="100"/>
    </location>
</feature>
<keyword evidence="3 5" id="KW-1133">Transmembrane helix</keyword>
<dbReference type="InterPro" id="IPR011547">
    <property type="entry name" value="SLC26A/SulP_dom"/>
</dbReference>
<evidence type="ECO:0000256" key="1">
    <source>
        <dbReference type="ARBA" id="ARBA00004141"/>
    </source>
</evidence>
<evidence type="ECO:0000256" key="5">
    <source>
        <dbReference type="SAM" id="Phobius"/>
    </source>
</evidence>
<reference evidence="7 8" key="1">
    <citation type="submission" date="2024-09" db="EMBL/GenBank/DDBJ databases">
        <title>Rethinking Asexuality: The Enigmatic Case of Functional Sexual Genes in Lepraria (Stereocaulaceae).</title>
        <authorList>
            <person name="Doellman M."/>
            <person name="Sun Y."/>
            <person name="Barcenas-Pena A."/>
            <person name="Lumbsch H.T."/>
            <person name="Grewe F."/>
        </authorList>
    </citation>
    <scope>NUCLEOTIDE SEQUENCE [LARGE SCALE GENOMIC DNA]</scope>
    <source>
        <strain evidence="7 8">Grewe 0041</strain>
    </source>
</reference>
<dbReference type="InterPro" id="IPR052706">
    <property type="entry name" value="Membrane-Transporter-like"/>
</dbReference>
<organism evidence="7 8">
    <name type="scientific">Lepraria finkii</name>
    <dbReference type="NCBI Taxonomy" id="1340010"/>
    <lineage>
        <taxon>Eukaryota</taxon>
        <taxon>Fungi</taxon>
        <taxon>Dikarya</taxon>
        <taxon>Ascomycota</taxon>
        <taxon>Pezizomycotina</taxon>
        <taxon>Lecanoromycetes</taxon>
        <taxon>OSLEUM clade</taxon>
        <taxon>Lecanoromycetidae</taxon>
        <taxon>Lecanorales</taxon>
        <taxon>Lecanorineae</taxon>
        <taxon>Stereocaulaceae</taxon>
        <taxon>Lepraria</taxon>
    </lineage>
</organism>
<protein>
    <recommendedName>
        <fullName evidence="6">STAS domain-containing protein</fullName>
    </recommendedName>
</protein>
<feature type="transmembrane region" description="Helical" evidence="5">
    <location>
        <begin position="121"/>
        <end position="139"/>
    </location>
</feature>
<dbReference type="InterPro" id="IPR002645">
    <property type="entry name" value="STAS_dom"/>
</dbReference>
<dbReference type="PROSITE" id="PS50801">
    <property type="entry name" value="STAS"/>
    <property type="match status" value="1"/>
</dbReference>
<keyword evidence="2 5" id="KW-0812">Transmembrane</keyword>
<feature type="transmembrane region" description="Helical" evidence="5">
    <location>
        <begin position="301"/>
        <end position="321"/>
    </location>
</feature>
<keyword evidence="4 5" id="KW-0472">Membrane</keyword>
<proteinExistence type="predicted"/>
<gene>
    <name evidence="7" type="ORF">ABVK25_011088</name>
</gene>
<dbReference type="CDD" id="cd07042">
    <property type="entry name" value="STAS_SulP_like_sulfate_transporter"/>
    <property type="match status" value="1"/>
</dbReference>
<feature type="domain" description="STAS" evidence="6">
    <location>
        <begin position="454"/>
        <end position="516"/>
    </location>
</feature>
<comment type="subcellular location">
    <subcellularLocation>
        <location evidence="1">Membrane</location>
        <topology evidence="1">Multi-pass membrane protein</topology>
    </subcellularLocation>
</comment>
<evidence type="ECO:0000313" key="8">
    <source>
        <dbReference type="Proteomes" id="UP001590951"/>
    </source>
</evidence>
<feature type="transmembrane region" description="Helical" evidence="5">
    <location>
        <begin position="44"/>
        <end position="66"/>
    </location>
</feature>
<dbReference type="InterPro" id="IPR036513">
    <property type="entry name" value="STAS_dom_sf"/>
</dbReference>
<dbReference type="PANTHER" id="PTHR43310">
    <property type="entry name" value="SULFATE TRANSPORTER YBAR-RELATED"/>
    <property type="match status" value="1"/>
</dbReference>
<dbReference type="Pfam" id="PF00916">
    <property type="entry name" value="Sulfate_transp"/>
    <property type="match status" value="1"/>
</dbReference>
<dbReference type="Proteomes" id="UP001590951">
    <property type="component" value="Unassembled WGS sequence"/>
</dbReference>
<name>A0ABR4AT92_9LECA</name>
<dbReference type="Pfam" id="PF01740">
    <property type="entry name" value="STAS"/>
    <property type="match status" value="1"/>
</dbReference>
<feature type="transmembrane region" description="Helical" evidence="5">
    <location>
        <begin position="327"/>
        <end position="346"/>
    </location>
</feature>
<dbReference type="PANTHER" id="PTHR43310:SF4">
    <property type="entry name" value="AFR304WP"/>
    <property type="match status" value="1"/>
</dbReference>
<dbReference type="EMBL" id="JBHFEH010000084">
    <property type="protein sequence ID" value="KAL2048051.1"/>
    <property type="molecule type" value="Genomic_DNA"/>
</dbReference>
<feature type="transmembrane region" description="Helical" evidence="5">
    <location>
        <begin position="229"/>
        <end position="250"/>
    </location>
</feature>
<feature type="transmembrane region" description="Helical" evidence="5">
    <location>
        <begin position="154"/>
        <end position="176"/>
    </location>
</feature>
<comment type="caution">
    <text evidence="7">The sequence shown here is derived from an EMBL/GenBank/DDBJ whole genome shotgun (WGS) entry which is preliminary data.</text>
</comment>
<evidence type="ECO:0000256" key="3">
    <source>
        <dbReference type="ARBA" id="ARBA00022989"/>
    </source>
</evidence>
<accession>A0ABR4AT92</accession>